<feature type="region of interest" description="Disordered" evidence="1">
    <location>
        <begin position="270"/>
        <end position="324"/>
    </location>
</feature>
<comment type="caution">
    <text evidence="2">The sequence shown here is derived from an EMBL/GenBank/DDBJ whole genome shotgun (WGS) entry which is preliminary data.</text>
</comment>
<dbReference type="Proteomes" id="UP001195483">
    <property type="component" value="Unassembled WGS sequence"/>
</dbReference>
<sequence>MLPTNITSGKLPTNIIIGKLPTNITSGMHLNKHNQWKGPNKHNQWKAPNKHNQWKAPNKHNQWKAPNKHNQWKAPNKHNQWKAPNKHNQWKAPNKHNQWKAPNKHNQWKAPNKHNQWKAPNKHNQWKAPNKHNQWKSPNKHNQWKAPNKHNQWKAPNKHNQWKAPNKHNQWKAPNKHKQWKAPNKHKQWKAPNKHNQWKAPNKHNQWKAPNKHNQWKAPNKHNQWKAPNKHNQWKAPNKHNQWKAPNKHNQWKAPNKHNHGRVIQNIWTSGPSPYVHTQNRRPSTWPVPERPIKVHSRRDSSKNHTRVQNHCTSIEKREKRKTVGHGKIKYGEHSSTDDSSRVVGQYTKWLMERPQDKPYKTGITDGNNGRYRASKEILRAPSLDAPLPSPEPETSLDQRTKLNEIIKIPVSPIEQLCPTCESKENLTVASGGQVRKIPAKSASNKKNTTSNMATASRSEDLAKQMQVLEYFRNVPVTQRGKRLRERLIHMYGRNAVRCNNNDVEENLPPLVIQALKPNSEGENSNFKVFDDQMNPMSRAESDAKMDIKSKTAYLKKIVPTQKVVMHPCC</sequence>
<evidence type="ECO:0000256" key="1">
    <source>
        <dbReference type="SAM" id="MobiDB-lite"/>
    </source>
</evidence>
<gene>
    <name evidence="2" type="ORF">CHS0354_014795</name>
</gene>
<organism evidence="2 3">
    <name type="scientific">Potamilus streckersoni</name>
    <dbReference type="NCBI Taxonomy" id="2493646"/>
    <lineage>
        <taxon>Eukaryota</taxon>
        <taxon>Metazoa</taxon>
        <taxon>Spiralia</taxon>
        <taxon>Lophotrochozoa</taxon>
        <taxon>Mollusca</taxon>
        <taxon>Bivalvia</taxon>
        <taxon>Autobranchia</taxon>
        <taxon>Heteroconchia</taxon>
        <taxon>Palaeoheterodonta</taxon>
        <taxon>Unionida</taxon>
        <taxon>Unionoidea</taxon>
        <taxon>Unionidae</taxon>
        <taxon>Ambleminae</taxon>
        <taxon>Lampsilini</taxon>
        <taxon>Potamilus</taxon>
    </lineage>
</organism>
<feature type="region of interest" description="Disordered" evidence="1">
    <location>
        <begin position="438"/>
        <end position="459"/>
    </location>
</feature>
<feature type="compositionally biased region" description="Polar residues" evidence="1">
    <location>
        <begin position="442"/>
        <end position="457"/>
    </location>
</feature>
<feature type="region of interest" description="Disordered" evidence="1">
    <location>
        <begin position="210"/>
        <end position="245"/>
    </location>
</feature>
<reference evidence="2" key="1">
    <citation type="journal article" date="2021" name="Genome Biol. Evol.">
        <title>A High-Quality Reference Genome for a Parasitic Bivalve with Doubly Uniparental Inheritance (Bivalvia: Unionida).</title>
        <authorList>
            <person name="Smith C.H."/>
        </authorList>
    </citation>
    <scope>NUCLEOTIDE SEQUENCE</scope>
    <source>
        <strain evidence="2">CHS0354</strain>
    </source>
</reference>
<evidence type="ECO:0000313" key="3">
    <source>
        <dbReference type="Proteomes" id="UP001195483"/>
    </source>
</evidence>
<reference evidence="2" key="2">
    <citation type="journal article" date="2021" name="Genome Biol. Evol.">
        <title>Developing a high-quality reference genome for a parasitic bivalve with doubly uniparental inheritance (Bivalvia: Unionida).</title>
        <authorList>
            <person name="Smith C.H."/>
        </authorList>
    </citation>
    <scope>NUCLEOTIDE SEQUENCE</scope>
    <source>
        <strain evidence="2">CHS0354</strain>
        <tissue evidence="2">Mantle</tissue>
    </source>
</reference>
<reference evidence="2" key="3">
    <citation type="submission" date="2023-05" db="EMBL/GenBank/DDBJ databases">
        <authorList>
            <person name="Smith C.H."/>
        </authorList>
    </citation>
    <scope>NUCLEOTIDE SEQUENCE</scope>
    <source>
        <strain evidence="2">CHS0354</strain>
        <tissue evidence="2">Mantle</tissue>
    </source>
</reference>
<proteinExistence type="predicted"/>
<keyword evidence="3" id="KW-1185">Reference proteome</keyword>
<evidence type="ECO:0000313" key="2">
    <source>
        <dbReference type="EMBL" id="KAK3596309.1"/>
    </source>
</evidence>
<protein>
    <submittedName>
        <fullName evidence="2">Uncharacterized protein</fullName>
    </submittedName>
</protein>
<dbReference type="AlphaFoldDB" id="A0AAE0W072"/>
<feature type="compositionally biased region" description="Polar residues" evidence="1">
    <location>
        <begin position="270"/>
        <end position="283"/>
    </location>
</feature>
<dbReference type="EMBL" id="JAEAOA010000905">
    <property type="protein sequence ID" value="KAK3596309.1"/>
    <property type="molecule type" value="Genomic_DNA"/>
</dbReference>
<feature type="region of interest" description="Disordered" evidence="1">
    <location>
        <begin position="53"/>
        <end position="171"/>
    </location>
</feature>
<accession>A0AAE0W072</accession>
<name>A0AAE0W072_9BIVA</name>